<dbReference type="InterPro" id="IPR013078">
    <property type="entry name" value="His_Pase_superF_clade-1"/>
</dbReference>
<evidence type="ECO:0000313" key="3">
    <source>
        <dbReference type="EMBL" id="TBW39554.1"/>
    </source>
</evidence>
<evidence type="ECO:0000313" key="4">
    <source>
        <dbReference type="Proteomes" id="UP000292781"/>
    </source>
</evidence>
<evidence type="ECO:0000256" key="1">
    <source>
        <dbReference type="PIRSR" id="PIRSR613078-1"/>
    </source>
</evidence>
<dbReference type="SUPFAM" id="SSF53254">
    <property type="entry name" value="Phosphoglycerate mutase-like"/>
    <property type="match status" value="1"/>
</dbReference>
<dbReference type="GO" id="GO:0016791">
    <property type="term" value="F:phosphatase activity"/>
    <property type="evidence" value="ECO:0007669"/>
    <property type="project" value="TreeGrafter"/>
</dbReference>
<feature type="active site" description="Proton donor/acceptor" evidence="1">
    <location>
        <position position="122"/>
    </location>
</feature>
<dbReference type="PIRSF" id="PIRSF000709">
    <property type="entry name" value="6PFK_2-Ptase"/>
    <property type="match status" value="1"/>
</dbReference>
<dbReference type="EMBL" id="SJFN01000007">
    <property type="protein sequence ID" value="TBW39554.1"/>
    <property type="molecule type" value="Genomic_DNA"/>
</dbReference>
<organism evidence="3 4">
    <name type="scientific">Siculibacillus lacustris</name>
    <dbReference type="NCBI Taxonomy" id="1549641"/>
    <lineage>
        <taxon>Bacteria</taxon>
        <taxon>Pseudomonadati</taxon>
        <taxon>Pseudomonadota</taxon>
        <taxon>Alphaproteobacteria</taxon>
        <taxon>Hyphomicrobiales</taxon>
        <taxon>Ancalomicrobiaceae</taxon>
        <taxon>Siculibacillus</taxon>
    </lineage>
</organism>
<name>A0A4Q9VTW5_9HYPH</name>
<dbReference type="InterPro" id="IPR029033">
    <property type="entry name" value="His_PPase_superfam"/>
</dbReference>
<proteinExistence type="predicted"/>
<dbReference type="CDD" id="cd07067">
    <property type="entry name" value="HP_PGM_like"/>
    <property type="match status" value="1"/>
</dbReference>
<dbReference type="PANTHER" id="PTHR48100:SF59">
    <property type="entry name" value="ADENOSYLCOBALAMIN_ALPHA-RIBAZOLE PHOSPHATASE"/>
    <property type="match status" value="1"/>
</dbReference>
<protein>
    <submittedName>
        <fullName evidence="3">Histidine phosphatase family protein</fullName>
    </submittedName>
</protein>
<gene>
    <name evidence="3" type="ORF">EYW49_06710</name>
</gene>
<dbReference type="Pfam" id="PF00300">
    <property type="entry name" value="His_Phos_1"/>
    <property type="match status" value="1"/>
</dbReference>
<feature type="active site" description="Tele-phosphohistidine intermediate" evidence="1">
    <location>
        <position position="38"/>
    </location>
</feature>
<dbReference type="PANTHER" id="PTHR48100">
    <property type="entry name" value="BROAD-SPECIFICITY PHOSPHATASE YOR283W-RELATED"/>
    <property type="match status" value="1"/>
</dbReference>
<dbReference type="SMART" id="SM00855">
    <property type="entry name" value="PGAM"/>
    <property type="match status" value="1"/>
</dbReference>
<evidence type="ECO:0000256" key="2">
    <source>
        <dbReference type="PIRSR" id="PIRSR613078-2"/>
    </source>
</evidence>
<dbReference type="Proteomes" id="UP000292781">
    <property type="component" value="Unassembled WGS sequence"/>
</dbReference>
<dbReference type="OrthoDB" id="9781415at2"/>
<keyword evidence="4" id="KW-1185">Reference proteome</keyword>
<dbReference type="Gene3D" id="3.40.50.1240">
    <property type="entry name" value="Phosphoglycerate mutase-like"/>
    <property type="match status" value="1"/>
</dbReference>
<feature type="binding site" evidence="2">
    <location>
        <position position="95"/>
    </location>
    <ligand>
        <name>substrate</name>
    </ligand>
</feature>
<sequence>MPAHALRALRSSPRSVKTFVDVGSEGRPVTRTIYHIRHGETDWNAAGRLQGGRDIPLNDRGRRQADGNGRALGAHFSAIQRDPSTLTWIASPLGRTRETMERVRRGAGLEPSAYATHPDLREVSFGRYEGLTYADLDVQAPRAAAELRRDKWNFVPPDGESYAMLIARVGGFLAGTSGDLVIVSHGGVFRVLRALIEESEDHELAHLFVPQDRIFRWQDRHGAWL</sequence>
<dbReference type="InterPro" id="IPR050275">
    <property type="entry name" value="PGM_Phosphatase"/>
</dbReference>
<feature type="binding site" evidence="2">
    <location>
        <begin position="37"/>
        <end position="44"/>
    </location>
    <ligand>
        <name>substrate</name>
    </ligand>
</feature>
<dbReference type="AlphaFoldDB" id="A0A4Q9VTW5"/>
<dbReference type="GO" id="GO:0005737">
    <property type="term" value="C:cytoplasm"/>
    <property type="evidence" value="ECO:0007669"/>
    <property type="project" value="TreeGrafter"/>
</dbReference>
<accession>A0A4Q9VTW5</accession>
<reference evidence="3 4" key="1">
    <citation type="submission" date="2019-02" db="EMBL/GenBank/DDBJ databases">
        <title>Siculibacillus lacustris gen. nov., sp. nov., a new rosette-forming bacterium isolated from a freshwater crater lake (Lake St. Ana, Romania).</title>
        <authorList>
            <person name="Felfoldi T."/>
            <person name="Marton Z."/>
            <person name="Szabo A."/>
            <person name="Mentes A."/>
            <person name="Boka K."/>
            <person name="Marialigeti K."/>
            <person name="Mathe I."/>
            <person name="Koncz M."/>
            <person name="Schumann P."/>
            <person name="Toth E."/>
        </authorList>
    </citation>
    <scope>NUCLEOTIDE SEQUENCE [LARGE SCALE GENOMIC DNA]</scope>
    <source>
        <strain evidence="3 4">SA-279</strain>
    </source>
</reference>
<comment type="caution">
    <text evidence="3">The sequence shown here is derived from an EMBL/GenBank/DDBJ whole genome shotgun (WGS) entry which is preliminary data.</text>
</comment>